<keyword evidence="1" id="KW-1133">Transmembrane helix</keyword>
<comment type="caution">
    <text evidence="2">The sequence shown here is derived from an EMBL/GenBank/DDBJ whole genome shotgun (WGS) entry which is preliminary data.</text>
</comment>
<organism evidence="2 3">
    <name type="scientific">Roseiconus nitratireducens</name>
    <dbReference type="NCBI Taxonomy" id="2605748"/>
    <lineage>
        <taxon>Bacteria</taxon>
        <taxon>Pseudomonadati</taxon>
        <taxon>Planctomycetota</taxon>
        <taxon>Planctomycetia</taxon>
        <taxon>Pirellulales</taxon>
        <taxon>Pirellulaceae</taxon>
        <taxon>Roseiconus</taxon>
    </lineage>
</organism>
<keyword evidence="1" id="KW-0472">Membrane</keyword>
<dbReference type="AlphaFoldDB" id="A0A5M6DIZ8"/>
<feature type="transmembrane region" description="Helical" evidence="1">
    <location>
        <begin position="121"/>
        <end position="141"/>
    </location>
</feature>
<gene>
    <name evidence="2" type="ORF">FYK55_04855</name>
</gene>
<sequence>MQVNPYQPSSIDSADTEVGPERDRALASLRLAFLILLAPALMNYYAFDTYVVSAGGLPRSVEMLSRAVNLSGFVIGGVLIWQYGLSFLERISHGIRAVFAGHCRIATWDGVLYQSLESSTVLAIAGAALWFVWVVGFYFVQIDFQTISWWVGVPAHLLAAMLYVPLLYRWYSLAKRSPKHDPQRQEHSDPV</sequence>
<keyword evidence="3" id="KW-1185">Reference proteome</keyword>
<feature type="transmembrane region" description="Helical" evidence="1">
    <location>
        <begin position="67"/>
        <end position="88"/>
    </location>
</feature>
<dbReference type="Proteomes" id="UP000324479">
    <property type="component" value="Unassembled WGS sequence"/>
</dbReference>
<feature type="transmembrane region" description="Helical" evidence="1">
    <location>
        <begin position="29"/>
        <end position="47"/>
    </location>
</feature>
<name>A0A5M6DIZ8_9BACT</name>
<evidence type="ECO:0000313" key="3">
    <source>
        <dbReference type="Proteomes" id="UP000324479"/>
    </source>
</evidence>
<evidence type="ECO:0000313" key="2">
    <source>
        <dbReference type="EMBL" id="KAA5546222.1"/>
    </source>
</evidence>
<accession>A0A5M6DIZ8</accession>
<keyword evidence="1" id="KW-0812">Transmembrane</keyword>
<reference evidence="2 3" key="1">
    <citation type="submission" date="2019-08" db="EMBL/GenBank/DDBJ databases">
        <authorList>
            <person name="Dhanesh K."/>
            <person name="Kumar G."/>
            <person name="Sasikala C."/>
            <person name="Venkata Ramana C."/>
        </authorList>
    </citation>
    <scope>NUCLEOTIDE SEQUENCE [LARGE SCALE GENOMIC DNA]</scope>
    <source>
        <strain evidence="2 3">JC645</strain>
    </source>
</reference>
<evidence type="ECO:0000256" key="1">
    <source>
        <dbReference type="SAM" id="Phobius"/>
    </source>
</evidence>
<dbReference type="RefSeq" id="WP_150075229.1">
    <property type="nucleotide sequence ID" value="NZ_VWOX01000002.1"/>
</dbReference>
<protein>
    <submittedName>
        <fullName evidence="2">Uncharacterized protein</fullName>
    </submittedName>
</protein>
<dbReference type="EMBL" id="VWOX01000002">
    <property type="protein sequence ID" value="KAA5546222.1"/>
    <property type="molecule type" value="Genomic_DNA"/>
</dbReference>
<feature type="transmembrane region" description="Helical" evidence="1">
    <location>
        <begin position="147"/>
        <end position="168"/>
    </location>
</feature>
<proteinExistence type="predicted"/>